<feature type="region of interest" description="Disordered" evidence="1">
    <location>
        <begin position="64"/>
        <end position="103"/>
    </location>
</feature>
<name>A0ABQ2E1M5_9ACTN</name>
<sequence>MPSFDHVVKAVADMVKERQVVEADASSPGPSATICGPRDPTPPTPSCVTPCRPGPVFGLRCRITTDPMSGTPPVIPLGRHHGAGTGPTGASDGPAHGGPPHKG</sequence>
<dbReference type="Proteomes" id="UP000660265">
    <property type="component" value="Unassembled WGS sequence"/>
</dbReference>
<evidence type="ECO:0000313" key="3">
    <source>
        <dbReference type="Proteomes" id="UP000660265"/>
    </source>
</evidence>
<dbReference type="EMBL" id="BMMV01000004">
    <property type="protein sequence ID" value="GGJ85336.1"/>
    <property type="molecule type" value="Genomic_DNA"/>
</dbReference>
<organism evidence="2 3">
    <name type="scientific">Streptomyces camponoticapitis</name>
    <dbReference type="NCBI Taxonomy" id="1616125"/>
    <lineage>
        <taxon>Bacteria</taxon>
        <taxon>Bacillati</taxon>
        <taxon>Actinomycetota</taxon>
        <taxon>Actinomycetes</taxon>
        <taxon>Kitasatosporales</taxon>
        <taxon>Streptomycetaceae</taxon>
        <taxon>Streptomyces</taxon>
    </lineage>
</organism>
<feature type="region of interest" description="Disordered" evidence="1">
    <location>
        <begin position="21"/>
        <end position="47"/>
    </location>
</feature>
<proteinExistence type="predicted"/>
<gene>
    <name evidence="2" type="ORF">GCM10011583_16220</name>
</gene>
<reference evidence="3" key="1">
    <citation type="journal article" date="2019" name="Int. J. Syst. Evol. Microbiol.">
        <title>The Global Catalogue of Microorganisms (GCM) 10K type strain sequencing project: providing services to taxonomists for standard genome sequencing and annotation.</title>
        <authorList>
            <consortium name="The Broad Institute Genomics Platform"/>
            <consortium name="The Broad Institute Genome Sequencing Center for Infectious Disease"/>
            <person name="Wu L."/>
            <person name="Ma J."/>
        </authorList>
    </citation>
    <scope>NUCLEOTIDE SEQUENCE [LARGE SCALE GENOMIC DNA]</scope>
    <source>
        <strain evidence="3">CGMCC 4.7275</strain>
    </source>
</reference>
<accession>A0ABQ2E1M5</accession>
<evidence type="ECO:0000256" key="1">
    <source>
        <dbReference type="SAM" id="MobiDB-lite"/>
    </source>
</evidence>
<keyword evidence="3" id="KW-1185">Reference proteome</keyword>
<protein>
    <submittedName>
        <fullName evidence="2">Uncharacterized protein</fullName>
    </submittedName>
</protein>
<evidence type="ECO:0000313" key="2">
    <source>
        <dbReference type="EMBL" id="GGJ85336.1"/>
    </source>
</evidence>
<comment type="caution">
    <text evidence="2">The sequence shown here is derived from an EMBL/GenBank/DDBJ whole genome shotgun (WGS) entry which is preliminary data.</text>
</comment>